<feature type="region of interest" description="Disordered" evidence="1">
    <location>
        <begin position="172"/>
        <end position="205"/>
    </location>
</feature>
<evidence type="ECO:0000256" key="1">
    <source>
        <dbReference type="SAM" id="MobiDB-lite"/>
    </source>
</evidence>
<organism evidence="2">
    <name type="scientific">Sesamum latifolium</name>
    <dbReference type="NCBI Taxonomy" id="2727402"/>
    <lineage>
        <taxon>Eukaryota</taxon>
        <taxon>Viridiplantae</taxon>
        <taxon>Streptophyta</taxon>
        <taxon>Embryophyta</taxon>
        <taxon>Tracheophyta</taxon>
        <taxon>Spermatophyta</taxon>
        <taxon>Magnoliopsida</taxon>
        <taxon>eudicotyledons</taxon>
        <taxon>Gunneridae</taxon>
        <taxon>Pentapetalae</taxon>
        <taxon>asterids</taxon>
        <taxon>lamiids</taxon>
        <taxon>Lamiales</taxon>
        <taxon>Pedaliaceae</taxon>
        <taxon>Sesamum</taxon>
    </lineage>
</organism>
<feature type="compositionally biased region" description="Basic and acidic residues" evidence="1">
    <location>
        <begin position="119"/>
        <end position="128"/>
    </location>
</feature>
<reference evidence="2" key="1">
    <citation type="submission" date="2020-06" db="EMBL/GenBank/DDBJ databases">
        <authorList>
            <person name="Li T."/>
            <person name="Hu X."/>
            <person name="Zhang T."/>
            <person name="Song X."/>
            <person name="Zhang H."/>
            <person name="Dai N."/>
            <person name="Sheng W."/>
            <person name="Hou X."/>
            <person name="Wei L."/>
        </authorList>
    </citation>
    <scope>NUCLEOTIDE SEQUENCE</scope>
    <source>
        <strain evidence="2">KEN1</strain>
        <tissue evidence="2">Leaf</tissue>
    </source>
</reference>
<comment type="caution">
    <text evidence="2">The sequence shown here is derived from an EMBL/GenBank/DDBJ whole genome shotgun (WGS) entry which is preliminary data.</text>
</comment>
<feature type="compositionally biased region" description="Basic and acidic residues" evidence="1">
    <location>
        <begin position="182"/>
        <end position="205"/>
    </location>
</feature>
<reference evidence="2" key="2">
    <citation type="journal article" date="2024" name="Plant">
        <title>Genomic evolution and insights into agronomic trait innovations of Sesamum species.</title>
        <authorList>
            <person name="Miao H."/>
            <person name="Wang L."/>
            <person name="Qu L."/>
            <person name="Liu H."/>
            <person name="Sun Y."/>
            <person name="Le M."/>
            <person name="Wang Q."/>
            <person name="Wei S."/>
            <person name="Zheng Y."/>
            <person name="Lin W."/>
            <person name="Duan Y."/>
            <person name="Cao H."/>
            <person name="Xiong S."/>
            <person name="Wang X."/>
            <person name="Wei L."/>
            <person name="Li C."/>
            <person name="Ma Q."/>
            <person name="Ju M."/>
            <person name="Zhao R."/>
            <person name="Li G."/>
            <person name="Mu C."/>
            <person name="Tian Q."/>
            <person name="Mei H."/>
            <person name="Zhang T."/>
            <person name="Gao T."/>
            <person name="Zhang H."/>
        </authorList>
    </citation>
    <scope>NUCLEOTIDE SEQUENCE</scope>
    <source>
        <strain evidence="2">KEN1</strain>
    </source>
</reference>
<proteinExistence type="predicted"/>
<accession>A0AAW2UGX4</accession>
<dbReference type="EMBL" id="JACGWN010000012">
    <property type="protein sequence ID" value="KAL0416544.1"/>
    <property type="molecule type" value="Genomic_DNA"/>
</dbReference>
<feature type="compositionally biased region" description="Polar residues" evidence="1">
    <location>
        <begin position="81"/>
        <end position="110"/>
    </location>
</feature>
<gene>
    <name evidence="2" type="ORF">Slati_3486300</name>
</gene>
<sequence>MHVHECELLGTSVINPSDIAVVASPDELNYEDLLIAELLNKDWDAEITIMNKIHPTILADVEASNKSDASAETSRPKAPTQMETTQQRGFSSEVSDSQSRELTSQPQATGSVKMFFRGETSRHMREQSPKQTLSEAKAVNVESEEEDEPTPTSNCFQSLEDLKTEDILHQLENTQDITKITKGTEPRRKKEPRHTILQEESQKNQ</sequence>
<protein>
    <submittedName>
        <fullName evidence="2">Uncharacterized protein</fullName>
    </submittedName>
</protein>
<evidence type="ECO:0000313" key="2">
    <source>
        <dbReference type="EMBL" id="KAL0416544.1"/>
    </source>
</evidence>
<name>A0AAW2UGX4_9LAMI</name>
<feature type="region of interest" description="Disordered" evidence="1">
    <location>
        <begin position="64"/>
        <end position="157"/>
    </location>
</feature>
<feature type="compositionally biased region" description="Polar residues" evidence="1">
    <location>
        <begin position="64"/>
        <end position="73"/>
    </location>
</feature>
<dbReference type="AlphaFoldDB" id="A0AAW2UGX4"/>